<evidence type="ECO:0000313" key="8">
    <source>
        <dbReference type="EMBL" id="BDD52605.1"/>
    </source>
</evidence>
<accession>A0ABN6LW75</accession>
<dbReference type="PANTHER" id="PTHR43124:SF3">
    <property type="entry name" value="CHLORAMPHENICOL EFFLUX PUMP RV0191"/>
    <property type="match status" value="1"/>
</dbReference>
<feature type="domain" description="Major facilitator superfamily (MFS) profile" evidence="7">
    <location>
        <begin position="11"/>
        <end position="383"/>
    </location>
</feature>
<dbReference type="InterPro" id="IPR020846">
    <property type="entry name" value="MFS_dom"/>
</dbReference>
<dbReference type="Proteomes" id="UP001320460">
    <property type="component" value="Chromosome"/>
</dbReference>
<dbReference type="Pfam" id="PF07690">
    <property type="entry name" value="MFS_1"/>
    <property type="match status" value="1"/>
</dbReference>
<proteinExistence type="predicted"/>
<keyword evidence="3 6" id="KW-0812">Transmembrane</keyword>
<keyword evidence="5 6" id="KW-0472">Membrane</keyword>
<feature type="transmembrane region" description="Helical" evidence="6">
    <location>
        <begin position="244"/>
        <end position="264"/>
    </location>
</feature>
<keyword evidence="9" id="KW-1185">Reference proteome</keyword>
<evidence type="ECO:0000313" key="9">
    <source>
        <dbReference type="Proteomes" id="UP001320460"/>
    </source>
</evidence>
<feature type="transmembrane region" description="Helical" evidence="6">
    <location>
        <begin position="332"/>
        <end position="353"/>
    </location>
</feature>
<evidence type="ECO:0000259" key="7">
    <source>
        <dbReference type="PROSITE" id="PS50850"/>
    </source>
</evidence>
<evidence type="ECO:0000256" key="4">
    <source>
        <dbReference type="ARBA" id="ARBA00022989"/>
    </source>
</evidence>
<dbReference type="RefSeq" id="WP_125125176.1">
    <property type="nucleotide sequence ID" value="NZ_AP025334.1"/>
</dbReference>
<dbReference type="InterPro" id="IPR050189">
    <property type="entry name" value="MFS_Efflux_Transporters"/>
</dbReference>
<organism evidence="8 9">
    <name type="scientific">Phytobacter diazotrophicus</name>
    <dbReference type="NCBI Taxonomy" id="395631"/>
    <lineage>
        <taxon>Bacteria</taxon>
        <taxon>Pseudomonadati</taxon>
        <taxon>Pseudomonadota</taxon>
        <taxon>Gammaproteobacteria</taxon>
        <taxon>Enterobacterales</taxon>
        <taxon>Enterobacteriaceae</taxon>
        <taxon>Phytobacter</taxon>
    </lineage>
</organism>
<dbReference type="InterPro" id="IPR011701">
    <property type="entry name" value="MFS"/>
</dbReference>
<evidence type="ECO:0000256" key="6">
    <source>
        <dbReference type="SAM" id="Phobius"/>
    </source>
</evidence>
<keyword evidence="2" id="KW-1003">Cell membrane</keyword>
<evidence type="ECO:0000256" key="5">
    <source>
        <dbReference type="ARBA" id="ARBA00023136"/>
    </source>
</evidence>
<dbReference type="EMBL" id="AP025334">
    <property type="protein sequence ID" value="BDD52605.1"/>
    <property type="molecule type" value="Genomic_DNA"/>
</dbReference>
<feature type="transmembrane region" description="Helical" evidence="6">
    <location>
        <begin position="77"/>
        <end position="96"/>
    </location>
</feature>
<reference evidence="8 9" key="1">
    <citation type="submission" date="2021-12" db="EMBL/GenBank/DDBJ databases">
        <title>Complete genome sequence of Phytobacter diazotrophicus TA9734.</title>
        <authorList>
            <person name="Kubota H."/>
            <person name="Nakayama Y."/>
            <person name="Ariyoshi T."/>
        </authorList>
    </citation>
    <scope>NUCLEOTIDE SEQUENCE [LARGE SCALE GENOMIC DNA]</scope>
    <source>
        <strain evidence="8 9">TA9734</strain>
    </source>
</reference>
<dbReference type="PANTHER" id="PTHR43124">
    <property type="entry name" value="PURINE EFFLUX PUMP PBUE"/>
    <property type="match status" value="1"/>
</dbReference>
<feature type="transmembrane region" description="Helical" evidence="6">
    <location>
        <begin position="102"/>
        <end position="123"/>
    </location>
</feature>
<feature type="transmembrane region" description="Helical" evidence="6">
    <location>
        <begin position="161"/>
        <end position="181"/>
    </location>
</feature>
<feature type="transmembrane region" description="Helical" evidence="6">
    <location>
        <begin position="359"/>
        <end position="379"/>
    </location>
</feature>
<evidence type="ECO:0000256" key="3">
    <source>
        <dbReference type="ARBA" id="ARBA00022692"/>
    </source>
</evidence>
<feature type="transmembrane region" description="Helical" evidence="6">
    <location>
        <begin position="7"/>
        <end position="25"/>
    </location>
</feature>
<comment type="subcellular location">
    <subcellularLocation>
        <location evidence="1">Cell membrane</location>
        <topology evidence="1">Multi-pass membrane protein</topology>
    </subcellularLocation>
</comment>
<gene>
    <name evidence="8" type="ORF">PDTA9734_40920</name>
</gene>
<dbReference type="Gene3D" id="1.20.1250.20">
    <property type="entry name" value="MFS general substrate transporter like domains"/>
    <property type="match status" value="1"/>
</dbReference>
<sequence>MTGAERLPILPLLALGMAAFVTIVTETLPAGLLTLMADDLSITPAAAGQSVTAYAIGSFIAAIPLMSLLQGWRRRRLLLLTLAGFTLANTVTAFATDYWLLLAARGIAGIAAGILWALLAGFAASMAPVHKRGKAIAIAMAGTPLALSIGVPIGTFVGNLIGWRLCFAMLSVMSLLLIIVLRLSAPDHGTAAVQQRLSLRRVAQLPGVGGVLLLVLCFVLAHNLLYTYISPFLAPAGLTARTDAVLLLFGLCSLASIAVTGVLIDRHLHRLTVLSVGLFMLAALLLQLNASSASTVWVAVTLWGLAFGGAATLFQTAMVIRAKAATDIAQSMLVTVWNLAIAGGGVLGGIVLQHTGTGGFPPLLLLLLAVAMGVAWVTGKKTCANEQQSFIEQ</sequence>
<dbReference type="PROSITE" id="PS50850">
    <property type="entry name" value="MFS"/>
    <property type="match status" value="1"/>
</dbReference>
<name>A0ABN6LW75_9ENTR</name>
<protein>
    <submittedName>
        <fullName evidence="8">MFS transporter</fullName>
    </submittedName>
</protein>
<evidence type="ECO:0000256" key="2">
    <source>
        <dbReference type="ARBA" id="ARBA00022475"/>
    </source>
</evidence>
<feature type="transmembrane region" description="Helical" evidence="6">
    <location>
        <begin position="271"/>
        <end position="290"/>
    </location>
</feature>
<dbReference type="CDD" id="cd17324">
    <property type="entry name" value="MFS_NepI_like"/>
    <property type="match status" value="1"/>
</dbReference>
<feature type="transmembrane region" description="Helical" evidence="6">
    <location>
        <begin position="135"/>
        <end position="155"/>
    </location>
</feature>
<dbReference type="InterPro" id="IPR036259">
    <property type="entry name" value="MFS_trans_sf"/>
</dbReference>
<feature type="transmembrane region" description="Helical" evidence="6">
    <location>
        <begin position="296"/>
        <end position="320"/>
    </location>
</feature>
<feature type="transmembrane region" description="Helical" evidence="6">
    <location>
        <begin position="202"/>
        <end position="224"/>
    </location>
</feature>
<feature type="transmembrane region" description="Helical" evidence="6">
    <location>
        <begin position="45"/>
        <end position="65"/>
    </location>
</feature>
<dbReference type="SUPFAM" id="SSF103473">
    <property type="entry name" value="MFS general substrate transporter"/>
    <property type="match status" value="1"/>
</dbReference>
<evidence type="ECO:0000256" key="1">
    <source>
        <dbReference type="ARBA" id="ARBA00004651"/>
    </source>
</evidence>
<keyword evidence="4 6" id="KW-1133">Transmembrane helix</keyword>